<dbReference type="Proteomes" id="UP000011613">
    <property type="component" value="Unassembled WGS sequence"/>
</dbReference>
<protein>
    <submittedName>
        <fullName evidence="1">Uncharacterized protein</fullName>
    </submittedName>
</protein>
<name>L9XSV2_NATGS</name>
<reference evidence="1 2" key="1">
    <citation type="journal article" date="2014" name="PLoS Genet.">
        <title>Phylogenetically driven sequencing of extremely halophilic archaea reveals strategies for static and dynamic osmo-response.</title>
        <authorList>
            <person name="Becker E.A."/>
            <person name="Seitzer P.M."/>
            <person name="Tritt A."/>
            <person name="Larsen D."/>
            <person name="Krusor M."/>
            <person name="Yao A.I."/>
            <person name="Wu D."/>
            <person name="Madern D."/>
            <person name="Eisen J.A."/>
            <person name="Darling A.E."/>
            <person name="Facciotti M.T."/>
        </authorList>
    </citation>
    <scope>NUCLEOTIDE SEQUENCE [LARGE SCALE GENOMIC DNA]</scope>
    <source>
        <strain evidence="1 2">SP2</strain>
    </source>
</reference>
<comment type="caution">
    <text evidence="1">The sequence shown here is derived from an EMBL/GenBank/DDBJ whole genome shotgun (WGS) entry which is preliminary data.</text>
</comment>
<sequence length="84" mass="9702">MTPSSRESAWPVGLCVTVAWFRSRSDHHNTVGSCDDRSSESWNVWTWTPRRLIRFAVGHVRRDREPACGRSRYIGTAVRLTTRL</sequence>
<gene>
    <name evidence="1" type="ORF">C490_14255</name>
</gene>
<proteinExistence type="predicted"/>
<evidence type="ECO:0000313" key="1">
    <source>
        <dbReference type="EMBL" id="ELY64855.1"/>
    </source>
</evidence>
<evidence type="ECO:0000313" key="2">
    <source>
        <dbReference type="Proteomes" id="UP000011613"/>
    </source>
</evidence>
<organism evidence="1 2">
    <name type="scientific">Natronobacterium gregoryi (strain ATCC 43098 / DSM 3393 / CCM 3738 / CIP 104747 / IAM 13177 / JCM 8860 / NBRC 102187 / NCIMB 2189 / SP2)</name>
    <dbReference type="NCBI Taxonomy" id="797304"/>
    <lineage>
        <taxon>Archaea</taxon>
        <taxon>Methanobacteriati</taxon>
        <taxon>Methanobacteriota</taxon>
        <taxon>Stenosarchaea group</taxon>
        <taxon>Halobacteria</taxon>
        <taxon>Halobacteriales</taxon>
        <taxon>Natrialbaceae</taxon>
        <taxon>Natronobacterium</taxon>
    </lineage>
</organism>
<dbReference type="EMBL" id="AOIC01000106">
    <property type="protein sequence ID" value="ELY64855.1"/>
    <property type="molecule type" value="Genomic_DNA"/>
</dbReference>
<accession>L9XSV2</accession>
<dbReference type="AlphaFoldDB" id="L9XSV2"/>